<gene>
    <name evidence="1" type="ORF">BV133_1552</name>
</gene>
<dbReference type="EMBL" id="AP014854">
    <property type="protein sequence ID" value="BAR99145.1"/>
    <property type="molecule type" value="Genomic_DNA"/>
</dbReference>
<evidence type="ECO:0000313" key="1">
    <source>
        <dbReference type="EMBL" id="BAR99145.1"/>
    </source>
</evidence>
<protein>
    <submittedName>
        <fullName evidence="1">Uncharacterized protein</fullName>
    </submittedName>
</protein>
<proteinExistence type="predicted"/>
<reference evidence="1" key="1">
    <citation type="journal article" date="2015" name="Genome Announc.">
        <title>Complete Genome Sequence of the Bacteriochlorophyll b-Producing Photosynthetic Bacterium Blastochloris viridis.</title>
        <authorList>
            <person name="Tsukatani Y."/>
            <person name="Hirose Y."/>
            <person name="Harada J."/>
            <person name="Misawa N."/>
            <person name="Mori K."/>
            <person name="Inoue K."/>
            <person name="Tamiaki H."/>
        </authorList>
    </citation>
    <scope>NUCLEOTIDE SEQUENCE [LARGE SCALE GENOMIC DNA]</scope>
    <source>
        <strain evidence="1">DSM 133</strain>
    </source>
</reference>
<accession>A0A182D138</accession>
<sequence>MRVHLFLLTRELESGRYCVQIAPFLQNYACLAKGKICDERSKYFLMLQIKKY</sequence>
<dbReference type="AlphaFoldDB" id="A0A182D138"/>
<organism evidence="1">
    <name type="scientific">Blastochloris viridis</name>
    <name type="common">Rhodopseudomonas viridis</name>
    <dbReference type="NCBI Taxonomy" id="1079"/>
    <lineage>
        <taxon>Bacteria</taxon>
        <taxon>Pseudomonadati</taxon>
        <taxon>Pseudomonadota</taxon>
        <taxon>Alphaproteobacteria</taxon>
        <taxon>Hyphomicrobiales</taxon>
        <taxon>Blastochloridaceae</taxon>
        <taxon>Blastochloris</taxon>
    </lineage>
</organism>
<name>A0A182D138_BLAVI</name>